<dbReference type="AlphaFoldDB" id="A0A9Q0KTX1"/>
<comment type="caution">
    <text evidence="2">The sequence shown here is derived from an EMBL/GenBank/DDBJ whole genome shotgun (WGS) entry which is preliminary data.</text>
</comment>
<proteinExistence type="predicted"/>
<accession>A0A9Q0KTX1</accession>
<evidence type="ECO:0000313" key="3">
    <source>
        <dbReference type="Proteomes" id="UP001141806"/>
    </source>
</evidence>
<reference evidence="2" key="1">
    <citation type="journal article" date="2023" name="Plant J.">
        <title>The genome of the king protea, Protea cynaroides.</title>
        <authorList>
            <person name="Chang J."/>
            <person name="Duong T.A."/>
            <person name="Schoeman C."/>
            <person name="Ma X."/>
            <person name="Roodt D."/>
            <person name="Barker N."/>
            <person name="Li Z."/>
            <person name="Van de Peer Y."/>
            <person name="Mizrachi E."/>
        </authorList>
    </citation>
    <scope>NUCLEOTIDE SEQUENCE</scope>
    <source>
        <tissue evidence="2">Young leaves</tissue>
    </source>
</reference>
<dbReference type="EMBL" id="JAMYWD010000003">
    <property type="protein sequence ID" value="KAJ4976762.1"/>
    <property type="molecule type" value="Genomic_DNA"/>
</dbReference>
<evidence type="ECO:0000313" key="2">
    <source>
        <dbReference type="EMBL" id="KAJ4976762.1"/>
    </source>
</evidence>
<feature type="region of interest" description="Disordered" evidence="1">
    <location>
        <begin position="1"/>
        <end position="30"/>
    </location>
</feature>
<dbReference type="Proteomes" id="UP001141806">
    <property type="component" value="Unassembled WGS sequence"/>
</dbReference>
<gene>
    <name evidence="2" type="ORF">NE237_001868</name>
</gene>
<organism evidence="2 3">
    <name type="scientific">Protea cynaroides</name>
    <dbReference type="NCBI Taxonomy" id="273540"/>
    <lineage>
        <taxon>Eukaryota</taxon>
        <taxon>Viridiplantae</taxon>
        <taxon>Streptophyta</taxon>
        <taxon>Embryophyta</taxon>
        <taxon>Tracheophyta</taxon>
        <taxon>Spermatophyta</taxon>
        <taxon>Magnoliopsida</taxon>
        <taxon>Proteales</taxon>
        <taxon>Proteaceae</taxon>
        <taxon>Protea</taxon>
    </lineage>
</organism>
<sequence>MGMRANPVAKMEGASGDDRALITPPRKRRYADTTANPISFLTLTTTLREQLVKHSTSATSGATDGSNQKLESLEQILLIFILVVFILSSYCSRAELESLKLHSCETK</sequence>
<name>A0A9Q0KTX1_9MAGN</name>
<protein>
    <submittedName>
        <fullName evidence="2">Uncharacterized protein</fullName>
    </submittedName>
</protein>
<evidence type="ECO:0000256" key="1">
    <source>
        <dbReference type="SAM" id="MobiDB-lite"/>
    </source>
</evidence>
<keyword evidence="3" id="KW-1185">Reference proteome</keyword>